<dbReference type="Proteomes" id="UP000476176">
    <property type="component" value="Unassembled WGS sequence"/>
</dbReference>
<gene>
    <name evidence="12" type="ORF">PF004_g30692</name>
</gene>
<dbReference type="InterPro" id="IPR025724">
    <property type="entry name" value="GAG-pre-integrase_dom"/>
</dbReference>
<keyword evidence="5" id="KW-0460">Magnesium</keyword>
<dbReference type="GO" id="GO:0015074">
    <property type="term" value="P:DNA integration"/>
    <property type="evidence" value="ECO:0007669"/>
    <property type="project" value="UniProtKB-KW"/>
</dbReference>
<sequence>MAHYVEYAGVDSEWELWHARMGHLNKDALAKTQRATTGMPTLEHMSMTLCGGCMKGKQTVAHFPSRSMSKTTKVLQLVHTDVMGPMKTKSKAGRGMCSRLSMTTPSTWWRTSSPRRARCSSSSRRS</sequence>
<evidence type="ECO:0000256" key="5">
    <source>
        <dbReference type="ARBA" id="ARBA00022842"/>
    </source>
</evidence>
<dbReference type="PANTHER" id="PTHR42648">
    <property type="entry name" value="TRANSPOSASE, PUTATIVE-RELATED"/>
    <property type="match status" value="1"/>
</dbReference>
<dbReference type="EMBL" id="QXGC01006700">
    <property type="protein sequence ID" value="KAE9161848.1"/>
    <property type="molecule type" value="Genomic_DNA"/>
</dbReference>
<dbReference type="GO" id="GO:0006310">
    <property type="term" value="P:DNA recombination"/>
    <property type="evidence" value="ECO:0007669"/>
    <property type="project" value="UniProtKB-KW"/>
</dbReference>
<keyword evidence="8" id="KW-0808">Transferase</keyword>
<dbReference type="GO" id="GO:0003887">
    <property type="term" value="F:DNA-directed DNA polymerase activity"/>
    <property type="evidence" value="ECO:0007669"/>
    <property type="project" value="UniProtKB-KW"/>
</dbReference>
<dbReference type="InterPro" id="IPR039537">
    <property type="entry name" value="Retrotran_Ty1/copia-like"/>
</dbReference>
<keyword evidence="8" id="KW-0548">Nucleotidyltransferase</keyword>
<feature type="compositionally biased region" description="Basic residues" evidence="10">
    <location>
        <begin position="113"/>
        <end position="126"/>
    </location>
</feature>
<dbReference type="GO" id="GO:0003964">
    <property type="term" value="F:RNA-directed DNA polymerase activity"/>
    <property type="evidence" value="ECO:0007669"/>
    <property type="project" value="UniProtKB-KW"/>
</dbReference>
<accession>A0A6G0MBI9</accession>
<keyword evidence="1" id="KW-0540">Nuclease</keyword>
<dbReference type="Pfam" id="PF13976">
    <property type="entry name" value="gag_pre-integrs"/>
    <property type="match status" value="1"/>
</dbReference>
<feature type="region of interest" description="Disordered" evidence="10">
    <location>
        <begin position="104"/>
        <end position="126"/>
    </location>
</feature>
<keyword evidence="4" id="KW-0378">Hydrolase</keyword>
<reference evidence="12 13" key="1">
    <citation type="submission" date="2018-09" db="EMBL/GenBank/DDBJ databases">
        <title>Genomic investigation of the strawberry pathogen Phytophthora fragariae indicates pathogenicity is determined by transcriptional variation in three key races.</title>
        <authorList>
            <person name="Adams T.M."/>
            <person name="Armitage A.D."/>
            <person name="Sobczyk M.K."/>
            <person name="Bates H.J."/>
            <person name="Dunwell J.M."/>
            <person name="Nellist C.F."/>
            <person name="Harrison R.J."/>
        </authorList>
    </citation>
    <scope>NUCLEOTIDE SEQUENCE [LARGE SCALE GENOMIC DNA]</scope>
    <source>
        <strain evidence="12 13">BC-23</strain>
    </source>
</reference>
<name>A0A6G0MBI9_9STRA</name>
<dbReference type="PANTHER" id="PTHR42648:SF11">
    <property type="entry name" value="TRANSPOSON TY4-P GAG-POL POLYPROTEIN"/>
    <property type="match status" value="1"/>
</dbReference>
<evidence type="ECO:0000256" key="3">
    <source>
        <dbReference type="ARBA" id="ARBA00022759"/>
    </source>
</evidence>
<dbReference type="GO" id="GO:0004519">
    <property type="term" value="F:endonuclease activity"/>
    <property type="evidence" value="ECO:0007669"/>
    <property type="project" value="UniProtKB-KW"/>
</dbReference>
<dbReference type="AlphaFoldDB" id="A0A6G0MBI9"/>
<evidence type="ECO:0000259" key="11">
    <source>
        <dbReference type="Pfam" id="PF13976"/>
    </source>
</evidence>
<keyword evidence="2" id="KW-0479">Metal-binding</keyword>
<keyword evidence="8" id="KW-0239">DNA-directed DNA polymerase</keyword>
<protein>
    <recommendedName>
        <fullName evidence="11">GAG-pre-integrase domain-containing protein</fullName>
    </recommendedName>
</protein>
<keyword evidence="3" id="KW-0255">Endonuclease</keyword>
<evidence type="ECO:0000256" key="9">
    <source>
        <dbReference type="ARBA" id="ARBA00023172"/>
    </source>
</evidence>
<evidence type="ECO:0000256" key="6">
    <source>
        <dbReference type="ARBA" id="ARBA00022908"/>
    </source>
</evidence>
<evidence type="ECO:0000256" key="10">
    <source>
        <dbReference type="SAM" id="MobiDB-lite"/>
    </source>
</evidence>
<dbReference type="GO" id="GO:0046872">
    <property type="term" value="F:metal ion binding"/>
    <property type="evidence" value="ECO:0007669"/>
    <property type="project" value="UniProtKB-KW"/>
</dbReference>
<feature type="domain" description="GAG-pre-integrase" evidence="11">
    <location>
        <begin position="10"/>
        <end position="58"/>
    </location>
</feature>
<dbReference type="GO" id="GO:0016787">
    <property type="term" value="F:hydrolase activity"/>
    <property type="evidence" value="ECO:0007669"/>
    <property type="project" value="UniProtKB-KW"/>
</dbReference>
<keyword evidence="6" id="KW-0229">DNA integration</keyword>
<proteinExistence type="predicted"/>
<keyword evidence="7" id="KW-0695">RNA-directed DNA polymerase</keyword>
<comment type="caution">
    <text evidence="12">The sequence shown here is derived from an EMBL/GenBank/DDBJ whole genome shotgun (WGS) entry which is preliminary data.</text>
</comment>
<evidence type="ECO:0000313" key="13">
    <source>
        <dbReference type="Proteomes" id="UP000476176"/>
    </source>
</evidence>
<evidence type="ECO:0000256" key="2">
    <source>
        <dbReference type="ARBA" id="ARBA00022723"/>
    </source>
</evidence>
<evidence type="ECO:0000256" key="4">
    <source>
        <dbReference type="ARBA" id="ARBA00022801"/>
    </source>
</evidence>
<evidence type="ECO:0000313" key="12">
    <source>
        <dbReference type="EMBL" id="KAE9161848.1"/>
    </source>
</evidence>
<keyword evidence="9" id="KW-0233">DNA recombination</keyword>
<evidence type="ECO:0000256" key="1">
    <source>
        <dbReference type="ARBA" id="ARBA00022722"/>
    </source>
</evidence>
<organism evidence="12 13">
    <name type="scientific">Phytophthora fragariae</name>
    <dbReference type="NCBI Taxonomy" id="53985"/>
    <lineage>
        <taxon>Eukaryota</taxon>
        <taxon>Sar</taxon>
        <taxon>Stramenopiles</taxon>
        <taxon>Oomycota</taxon>
        <taxon>Peronosporomycetes</taxon>
        <taxon>Peronosporales</taxon>
        <taxon>Peronosporaceae</taxon>
        <taxon>Phytophthora</taxon>
    </lineage>
</organism>
<evidence type="ECO:0000256" key="8">
    <source>
        <dbReference type="ARBA" id="ARBA00022932"/>
    </source>
</evidence>
<evidence type="ECO:0000256" key="7">
    <source>
        <dbReference type="ARBA" id="ARBA00022918"/>
    </source>
</evidence>